<sequence length="146" mass="15945">MVHCPVEVVEGLLACRQVIVEEQRKDMRGGGGRTVGVVHGRPVDAVQVSEGWRLRRGHRRISHDGTTHPLRHTPPAQRCRFIRCGGITGTACAVVGVDLRDISYLYPFTVGAPVEAYYPAAACDVAVAITTPIEARSERCFRKIVG</sequence>
<proteinExistence type="predicted"/>
<reference evidence="1 2" key="1">
    <citation type="submission" date="2020-08" db="EMBL/GenBank/DDBJ databases">
        <title>Sequencing the genomes of 1000 actinobacteria strains.</title>
        <authorList>
            <person name="Klenk H.-P."/>
        </authorList>
    </citation>
    <scope>NUCLEOTIDE SEQUENCE [LARGE SCALE GENOMIC DNA]</scope>
    <source>
        <strain evidence="1 2">DSM 45362</strain>
    </source>
</reference>
<evidence type="ECO:0000313" key="1">
    <source>
        <dbReference type="EMBL" id="MBB5874629.1"/>
    </source>
</evidence>
<comment type="caution">
    <text evidence="1">The sequence shown here is derived from an EMBL/GenBank/DDBJ whole genome shotgun (WGS) entry which is preliminary data.</text>
</comment>
<gene>
    <name evidence="1" type="ORF">F4553_008063</name>
</gene>
<accession>A0A841C5Q8</accession>
<dbReference type="Proteomes" id="UP000587527">
    <property type="component" value="Unassembled WGS sequence"/>
</dbReference>
<organism evidence="1 2">
    <name type="scientific">Allocatelliglobosispora scoriae</name>
    <dbReference type="NCBI Taxonomy" id="643052"/>
    <lineage>
        <taxon>Bacteria</taxon>
        <taxon>Bacillati</taxon>
        <taxon>Actinomycetota</taxon>
        <taxon>Actinomycetes</taxon>
        <taxon>Micromonosporales</taxon>
        <taxon>Micromonosporaceae</taxon>
        <taxon>Allocatelliglobosispora</taxon>
    </lineage>
</organism>
<dbReference type="AlphaFoldDB" id="A0A841C5Q8"/>
<name>A0A841C5Q8_9ACTN</name>
<keyword evidence="2" id="KW-1185">Reference proteome</keyword>
<dbReference type="RefSeq" id="WP_184846901.1">
    <property type="nucleotide sequence ID" value="NZ_JACHMN010000003.1"/>
</dbReference>
<protein>
    <submittedName>
        <fullName evidence="1">Uncharacterized protein</fullName>
    </submittedName>
</protein>
<dbReference type="EMBL" id="JACHMN010000003">
    <property type="protein sequence ID" value="MBB5874629.1"/>
    <property type="molecule type" value="Genomic_DNA"/>
</dbReference>
<evidence type="ECO:0000313" key="2">
    <source>
        <dbReference type="Proteomes" id="UP000587527"/>
    </source>
</evidence>